<name>B9TE33_RICCO</name>
<proteinExistence type="predicted"/>
<dbReference type="EMBL" id="EQ978686">
    <property type="protein sequence ID" value="EEF25882.1"/>
    <property type="molecule type" value="Genomic_DNA"/>
</dbReference>
<accession>B9TE33</accession>
<sequence length="329" mass="36380">MSRWRYGKRILSRCHHTDGGFQPLLSFLALGAQEVAQLQHGRRDLRAVHADHVERRRLSHHVRQQHLQAPGADVGADVQPRLVGDADAGHRPAPHHVRVVGAAVAADVHHVRRRVLVAVKTPAVVDDVVQHEAQTVVLREVVQRVQLAVLFDVVRRGHQHAAVVRRQRQRDQAGVLLPAVTDGDVDRLPVHVRHAVADAQLEHHLRIARLELVQPAHHQVAAQVGGHGDFQRAAQRFLALNQSVVPLLQQAQRFARVAQIVFALLRQPQRTRGARKQAQIQLALQALDGGAGQRRRDFQLAGGGRQAAAVGGADKHVQIIKAQQFSSFL</sequence>
<dbReference type="Proteomes" id="UP000008311">
    <property type="component" value="Unassembled WGS sequence"/>
</dbReference>
<evidence type="ECO:0000313" key="1">
    <source>
        <dbReference type="EMBL" id="EEF25882.1"/>
    </source>
</evidence>
<reference evidence="2" key="1">
    <citation type="journal article" date="2010" name="Nat. Biotechnol.">
        <title>Draft genome sequence of the oilseed species Ricinus communis.</title>
        <authorList>
            <person name="Chan A.P."/>
            <person name="Crabtree J."/>
            <person name="Zhao Q."/>
            <person name="Lorenzi H."/>
            <person name="Orvis J."/>
            <person name="Puiu D."/>
            <person name="Melake-Berhan A."/>
            <person name="Jones K.M."/>
            <person name="Redman J."/>
            <person name="Chen G."/>
            <person name="Cahoon E.B."/>
            <person name="Gedil M."/>
            <person name="Stanke M."/>
            <person name="Haas B.J."/>
            <person name="Wortman J.R."/>
            <person name="Fraser-Liggett C.M."/>
            <person name="Ravel J."/>
            <person name="Rabinowicz P.D."/>
        </authorList>
    </citation>
    <scope>NUCLEOTIDE SEQUENCE [LARGE SCALE GENOMIC DNA]</scope>
    <source>
        <strain evidence="2">cv. Hale</strain>
    </source>
</reference>
<evidence type="ECO:0000313" key="2">
    <source>
        <dbReference type="Proteomes" id="UP000008311"/>
    </source>
</evidence>
<dbReference type="InParanoid" id="B9TE33"/>
<organism evidence="1 2">
    <name type="scientific">Ricinus communis</name>
    <name type="common">Castor bean</name>
    <dbReference type="NCBI Taxonomy" id="3988"/>
    <lineage>
        <taxon>Eukaryota</taxon>
        <taxon>Viridiplantae</taxon>
        <taxon>Streptophyta</taxon>
        <taxon>Embryophyta</taxon>
        <taxon>Tracheophyta</taxon>
        <taxon>Spermatophyta</taxon>
        <taxon>Magnoliopsida</taxon>
        <taxon>eudicotyledons</taxon>
        <taxon>Gunneridae</taxon>
        <taxon>Pentapetalae</taxon>
        <taxon>rosids</taxon>
        <taxon>fabids</taxon>
        <taxon>Malpighiales</taxon>
        <taxon>Euphorbiaceae</taxon>
        <taxon>Acalyphoideae</taxon>
        <taxon>Acalypheae</taxon>
        <taxon>Ricinus</taxon>
    </lineage>
</organism>
<keyword evidence="2" id="KW-1185">Reference proteome</keyword>
<dbReference type="AlphaFoldDB" id="B9TE33"/>
<protein>
    <submittedName>
        <fullName evidence="1">Uncharacterized protein</fullName>
    </submittedName>
</protein>
<gene>
    <name evidence="1" type="ORF">RCOM_1924900</name>
</gene>